<dbReference type="Proteomes" id="UP000623467">
    <property type="component" value="Unassembled WGS sequence"/>
</dbReference>
<keyword evidence="2" id="KW-0812">Transmembrane</keyword>
<dbReference type="EMBL" id="JACAZH010000023">
    <property type="protein sequence ID" value="KAF7343639.1"/>
    <property type="molecule type" value="Genomic_DNA"/>
</dbReference>
<feature type="transmembrane region" description="Helical" evidence="2">
    <location>
        <begin position="472"/>
        <end position="490"/>
    </location>
</feature>
<proteinExistence type="predicted"/>
<dbReference type="AlphaFoldDB" id="A0A8H6XNK2"/>
<evidence type="ECO:0000256" key="2">
    <source>
        <dbReference type="SAM" id="Phobius"/>
    </source>
</evidence>
<organism evidence="3 4">
    <name type="scientific">Mycena sanguinolenta</name>
    <dbReference type="NCBI Taxonomy" id="230812"/>
    <lineage>
        <taxon>Eukaryota</taxon>
        <taxon>Fungi</taxon>
        <taxon>Dikarya</taxon>
        <taxon>Basidiomycota</taxon>
        <taxon>Agaricomycotina</taxon>
        <taxon>Agaricomycetes</taxon>
        <taxon>Agaricomycetidae</taxon>
        <taxon>Agaricales</taxon>
        <taxon>Marasmiineae</taxon>
        <taxon>Mycenaceae</taxon>
        <taxon>Mycena</taxon>
    </lineage>
</organism>
<comment type="caution">
    <text evidence="3">The sequence shown here is derived from an EMBL/GenBank/DDBJ whole genome shotgun (WGS) entry which is preliminary data.</text>
</comment>
<evidence type="ECO:0000313" key="3">
    <source>
        <dbReference type="EMBL" id="KAF7343639.1"/>
    </source>
</evidence>
<evidence type="ECO:0000313" key="4">
    <source>
        <dbReference type="Proteomes" id="UP000623467"/>
    </source>
</evidence>
<protein>
    <submittedName>
        <fullName evidence="3">Uncharacterized protein</fullName>
    </submittedName>
</protein>
<sequence>MTARRLTETPLFQDVYWSSEPLIDGSFPQIPSDALGLRYSLFLVGMQELDVAACPDPQRIDLDSVEARHELGLPVPPGYPCVMGNLNAQYTIAQARVWLYLVHFKVLDLLLAPIYPRVTLRTFSKSPSVKLGASVDIAIRKLEKWRDSLPNLVALMQPVSAPSVLPQPLIDARDSPAKSVWSILDYAKSGDKSHLATCHRNIQSSATGLIFAPSAYNGAPLDSLGNAAKMLRSLSAILFISPVFALVDVNLQNIHIDFSVQIELNKYLENSSRPVSALPHVERGIFEILRNICAKGVPSDQVISAELPPLLRSTPVACLGDTARFTDLHTTYKPTRSRPVVERPMPPPLTHSAHQPSPLRRMPRSRTDNPYMPRERIITGNVSAEPIARAPFIQPQFSHSDSDDECEAVSESLLSYPEASASPTTSLTQALPSEHRISRPDFVSYPHSIFRSRLTISRPHLKGDGRYRARHVVAVSVVLLAAAVYFWFAAT</sequence>
<keyword evidence="2" id="KW-0472">Membrane</keyword>
<dbReference type="OrthoDB" id="3070305at2759"/>
<feature type="region of interest" description="Disordered" evidence="1">
    <location>
        <begin position="336"/>
        <end position="371"/>
    </location>
</feature>
<accession>A0A8H6XNK2</accession>
<evidence type="ECO:0000256" key="1">
    <source>
        <dbReference type="SAM" id="MobiDB-lite"/>
    </source>
</evidence>
<reference evidence="3" key="1">
    <citation type="submission" date="2020-05" db="EMBL/GenBank/DDBJ databases">
        <title>Mycena genomes resolve the evolution of fungal bioluminescence.</title>
        <authorList>
            <person name="Tsai I.J."/>
        </authorList>
    </citation>
    <scope>NUCLEOTIDE SEQUENCE</scope>
    <source>
        <strain evidence="3">160909Yilan</strain>
    </source>
</reference>
<keyword evidence="4" id="KW-1185">Reference proteome</keyword>
<name>A0A8H6XNK2_9AGAR</name>
<keyword evidence="2" id="KW-1133">Transmembrane helix</keyword>
<gene>
    <name evidence="3" type="ORF">MSAN_01984600</name>
</gene>